<accession>A0A543JHE7</accession>
<sequence>MSVHAFVDESRRNDTYYLAAAVVRPGDLRSLRSGLRRLLFPGQRELHFCKEKQARRKLLLAKVVELGARVDVYRSNCRQGEERARQECLARLAEDLLDLKGHRLVLDSRQDRDFLDAHTIRRVLDKYPEQSRLVYEHCASFDEPLLWLADIAAWCTGAGGEWARRAAPVIGSVIRLDWP</sequence>
<evidence type="ECO:0000313" key="2">
    <source>
        <dbReference type="Proteomes" id="UP000316628"/>
    </source>
</evidence>
<gene>
    <name evidence="1" type="ORF">FHX81_4581</name>
</gene>
<dbReference type="AlphaFoldDB" id="A0A543JHE7"/>
<keyword evidence="2" id="KW-1185">Reference proteome</keyword>
<name>A0A543JHE7_9PSEU</name>
<evidence type="ECO:0000313" key="1">
    <source>
        <dbReference type="EMBL" id="TQM82184.1"/>
    </source>
</evidence>
<dbReference type="Pfam" id="PF12686">
    <property type="entry name" value="DUF3800"/>
    <property type="match status" value="1"/>
</dbReference>
<reference evidence="1 2" key="1">
    <citation type="submission" date="2019-06" db="EMBL/GenBank/DDBJ databases">
        <title>Sequencing the genomes of 1000 actinobacteria strains.</title>
        <authorList>
            <person name="Klenk H.-P."/>
        </authorList>
    </citation>
    <scope>NUCLEOTIDE SEQUENCE [LARGE SCALE GENOMIC DNA]</scope>
    <source>
        <strain evidence="1 2">DSM 45456</strain>
    </source>
</reference>
<dbReference type="EMBL" id="VFPP01000001">
    <property type="protein sequence ID" value="TQM82184.1"/>
    <property type="molecule type" value="Genomic_DNA"/>
</dbReference>
<dbReference type="InterPro" id="IPR024524">
    <property type="entry name" value="DUF3800"/>
</dbReference>
<proteinExistence type="predicted"/>
<dbReference type="OrthoDB" id="5188615at2"/>
<protein>
    <recommendedName>
        <fullName evidence="3">DUF3800 domain-containing protein</fullName>
    </recommendedName>
</protein>
<comment type="caution">
    <text evidence="1">The sequence shown here is derived from an EMBL/GenBank/DDBJ whole genome shotgun (WGS) entry which is preliminary data.</text>
</comment>
<dbReference type="Proteomes" id="UP000316628">
    <property type="component" value="Unassembled WGS sequence"/>
</dbReference>
<evidence type="ECO:0008006" key="3">
    <source>
        <dbReference type="Google" id="ProtNLM"/>
    </source>
</evidence>
<organism evidence="1 2">
    <name type="scientific">Saccharothrix saharensis</name>
    <dbReference type="NCBI Taxonomy" id="571190"/>
    <lineage>
        <taxon>Bacteria</taxon>
        <taxon>Bacillati</taxon>
        <taxon>Actinomycetota</taxon>
        <taxon>Actinomycetes</taxon>
        <taxon>Pseudonocardiales</taxon>
        <taxon>Pseudonocardiaceae</taxon>
        <taxon>Saccharothrix</taxon>
    </lineage>
</organism>